<dbReference type="Proteomes" id="UP000533269">
    <property type="component" value="Unassembled WGS sequence"/>
</dbReference>
<evidence type="ECO:0000313" key="9">
    <source>
        <dbReference type="Proteomes" id="UP000533269"/>
    </source>
</evidence>
<dbReference type="InterPro" id="IPR050763">
    <property type="entry name" value="ABC_transporter_ATP-binding"/>
</dbReference>
<dbReference type="PROSITE" id="PS00211">
    <property type="entry name" value="ABC_TRANSPORTER_1"/>
    <property type="match status" value="1"/>
</dbReference>
<keyword evidence="6" id="KW-0046">Antibiotic resistance</keyword>
<dbReference type="PANTHER" id="PTHR42711:SF5">
    <property type="entry name" value="ABC TRANSPORTER ATP-BINDING PROTEIN NATA"/>
    <property type="match status" value="1"/>
</dbReference>
<comment type="similarity">
    <text evidence="2">Belongs to the ABC transporter superfamily.</text>
</comment>
<protein>
    <submittedName>
        <fullName evidence="8">ABC-2 type transport system ATP-binding protein</fullName>
    </submittedName>
</protein>
<evidence type="ECO:0000256" key="6">
    <source>
        <dbReference type="ARBA" id="ARBA00023251"/>
    </source>
</evidence>
<comment type="caution">
    <text evidence="8">The sequence shown here is derived from an EMBL/GenBank/DDBJ whole genome shotgun (WGS) entry which is preliminary data.</text>
</comment>
<dbReference type="GO" id="GO:0005524">
    <property type="term" value="F:ATP binding"/>
    <property type="evidence" value="ECO:0007669"/>
    <property type="project" value="UniProtKB-KW"/>
</dbReference>
<evidence type="ECO:0000256" key="4">
    <source>
        <dbReference type="ARBA" id="ARBA00022741"/>
    </source>
</evidence>
<evidence type="ECO:0000259" key="7">
    <source>
        <dbReference type="PROSITE" id="PS50893"/>
    </source>
</evidence>
<dbReference type="GO" id="GO:0005886">
    <property type="term" value="C:plasma membrane"/>
    <property type="evidence" value="ECO:0007669"/>
    <property type="project" value="UniProtKB-SubCell"/>
</dbReference>
<dbReference type="InterPro" id="IPR027417">
    <property type="entry name" value="P-loop_NTPase"/>
</dbReference>
<proteinExistence type="inferred from homology"/>
<feature type="domain" description="ABC transporter" evidence="7">
    <location>
        <begin position="7"/>
        <end position="233"/>
    </location>
</feature>
<accession>A0A7W4TKS3</accession>
<evidence type="ECO:0000256" key="1">
    <source>
        <dbReference type="ARBA" id="ARBA00004202"/>
    </source>
</evidence>
<reference evidence="8 9" key="1">
    <citation type="submission" date="2020-08" db="EMBL/GenBank/DDBJ databases">
        <title>The Agave Microbiome: Exploring the role of microbial communities in plant adaptations to desert environments.</title>
        <authorList>
            <person name="Partida-Martinez L.P."/>
        </authorList>
    </citation>
    <scope>NUCLEOTIDE SEQUENCE [LARGE SCALE GENOMIC DNA]</scope>
    <source>
        <strain evidence="8 9">AS2.23</strain>
    </source>
</reference>
<dbReference type="EMBL" id="JACHVY010000001">
    <property type="protein sequence ID" value="MBB2900670.1"/>
    <property type="molecule type" value="Genomic_DNA"/>
</dbReference>
<sequence length="289" mass="31004">MDSPTAVRVRGLAKRYPDGTLALDGVDLDVAAGECVALLGPNGAGKTTTLEVLEGHRSRDGGEVSVLGEDPATAGLAWRARLGIVLQEATDAGDLSVREAVRHFSVYHRDSRDPEEVIALVGLEDAARHRVRTLSGGQRRRLDVALGILGRPELLFLDEPTTGFDPEARRRSWDLVRGVRAEGTTIVLTTHYLEEAAALADRVAVLVGGRVVETATPRELGGASRRGATVRWTEGGAPRSERTDRPTEVVRGLLARPELLVEGEVPGLEVHRPTLEDAYLALVDGVSAR</sequence>
<reference evidence="8 9" key="2">
    <citation type="submission" date="2020-08" db="EMBL/GenBank/DDBJ databases">
        <authorList>
            <person name="Partida-Martinez L."/>
            <person name="Huntemann M."/>
            <person name="Clum A."/>
            <person name="Wang J."/>
            <person name="Palaniappan K."/>
            <person name="Ritter S."/>
            <person name="Chen I.-M."/>
            <person name="Stamatis D."/>
            <person name="Reddy T."/>
            <person name="O'Malley R."/>
            <person name="Daum C."/>
            <person name="Shapiro N."/>
            <person name="Ivanova N."/>
            <person name="Kyrpides N."/>
            <person name="Woyke T."/>
        </authorList>
    </citation>
    <scope>NUCLEOTIDE SEQUENCE [LARGE SCALE GENOMIC DNA]</scope>
    <source>
        <strain evidence="8 9">AS2.23</strain>
    </source>
</reference>
<dbReference type="PANTHER" id="PTHR42711">
    <property type="entry name" value="ABC TRANSPORTER ATP-BINDING PROTEIN"/>
    <property type="match status" value="1"/>
</dbReference>
<dbReference type="Gene3D" id="3.40.50.300">
    <property type="entry name" value="P-loop containing nucleotide triphosphate hydrolases"/>
    <property type="match status" value="1"/>
</dbReference>
<dbReference type="PROSITE" id="PS50893">
    <property type="entry name" value="ABC_TRANSPORTER_2"/>
    <property type="match status" value="1"/>
</dbReference>
<dbReference type="GO" id="GO:0016887">
    <property type="term" value="F:ATP hydrolysis activity"/>
    <property type="evidence" value="ECO:0007669"/>
    <property type="project" value="InterPro"/>
</dbReference>
<organism evidence="8 9">
    <name type="scientific">Kineococcus radiotolerans</name>
    <dbReference type="NCBI Taxonomy" id="131568"/>
    <lineage>
        <taxon>Bacteria</taxon>
        <taxon>Bacillati</taxon>
        <taxon>Actinomycetota</taxon>
        <taxon>Actinomycetes</taxon>
        <taxon>Kineosporiales</taxon>
        <taxon>Kineosporiaceae</taxon>
        <taxon>Kineococcus</taxon>
    </lineage>
</organism>
<dbReference type="SMART" id="SM00382">
    <property type="entry name" value="AAA"/>
    <property type="match status" value="1"/>
</dbReference>
<dbReference type="InterPro" id="IPR017871">
    <property type="entry name" value="ABC_transporter-like_CS"/>
</dbReference>
<dbReference type="InterPro" id="IPR003439">
    <property type="entry name" value="ABC_transporter-like_ATP-bd"/>
</dbReference>
<gene>
    <name evidence="8" type="ORF">FHR75_001458</name>
</gene>
<evidence type="ECO:0000256" key="2">
    <source>
        <dbReference type="ARBA" id="ARBA00005417"/>
    </source>
</evidence>
<name>A0A7W4TKS3_KINRA</name>
<dbReference type="Pfam" id="PF00005">
    <property type="entry name" value="ABC_tran"/>
    <property type="match status" value="1"/>
</dbReference>
<evidence type="ECO:0000256" key="5">
    <source>
        <dbReference type="ARBA" id="ARBA00022840"/>
    </source>
</evidence>
<evidence type="ECO:0000313" key="8">
    <source>
        <dbReference type="EMBL" id="MBB2900670.1"/>
    </source>
</evidence>
<dbReference type="InterPro" id="IPR003593">
    <property type="entry name" value="AAA+_ATPase"/>
</dbReference>
<keyword evidence="3" id="KW-0813">Transport</keyword>
<dbReference type="SUPFAM" id="SSF52540">
    <property type="entry name" value="P-loop containing nucleoside triphosphate hydrolases"/>
    <property type="match status" value="1"/>
</dbReference>
<dbReference type="GO" id="GO:0046677">
    <property type="term" value="P:response to antibiotic"/>
    <property type="evidence" value="ECO:0007669"/>
    <property type="project" value="UniProtKB-KW"/>
</dbReference>
<comment type="subcellular location">
    <subcellularLocation>
        <location evidence="1">Cell membrane</location>
        <topology evidence="1">Peripheral membrane protein</topology>
    </subcellularLocation>
</comment>
<keyword evidence="4" id="KW-0547">Nucleotide-binding</keyword>
<dbReference type="RefSeq" id="WP_183390813.1">
    <property type="nucleotide sequence ID" value="NZ_JACHVY010000001.1"/>
</dbReference>
<evidence type="ECO:0000256" key="3">
    <source>
        <dbReference type="ARBA" id="ARBA00022448"/>
    </source>
</evidence>
<dbReference type="AlphaFoldDB" id="A0A7W4TKS3"/>
<dbReference type="CDD" id="cd03230">
    <property type="entry name" value="ABC_DR_subfamily_A"/>
    <property type="match status" value="1"/>
</dbReference>
<keyword evidence="5 8" id="KW-0067">ATP-binding</keyword>